<gene>
    <name evidence="8" type="ORF">F8C67_07105</name>
</gene>
<comment type="subcellular location">
    <subcellularLocation>
        <location evidence="1">Membrane</location>
        <topology evidence="1">Multi-pass membrane protein</topology>
    </subcellularLocation>
</comment>
<evidence type="ECO:0000313" key="8">
    <source>
        <dbReference type="EMBL" id="KAB2810348.1"/>
    </source>
</evidence>
<dbReference type="RefSeq" id="WP_151667137.1">
    <property type="nucleotide sequence ID" value="NZ_WBVO01000004.1"/>
</dbReference>
<dbReference type="InterPro" id="IPR050638">
    <property type="entry name" value="AA-Vitamin_Transporters"/>
</dbReference>
<evidence type="ECO:0000256" key="6">
    <source>
        <dbReference type="SAM" id="Phobius"/>
    </source>
</evidence>
<feature type="domain" description="EamA" evidence="7">
    <location>
        <begin position="153"/>
        <end position="290"/>
    </location>
</feature>
<dbReference type="AlphaFoldDB" id="A0A6N6RIZ4"/>
<proteinExistence type="inferred from homology"/>
<dbReference type="SUPFAM" id="SSF103481">
    <property type="entry name" value="Multidrug resistance efflux transporter EmrE"/>
    <property type="match status" value="2"/>
</dbReference>
<evidence type="ECO:0000256" key="3">
    <source>
        <dbReference type="ARBA" id="ARBA00022692"/>
    </source>
</evidence>
<dbReference type="InterPro" id="IPR000620">
    <property type="entry name" value="EamA_dom"/>
</dbReference>
<comment type="caution">
    <text evidence="8">The sequence shown here is derived from an EMBL/GenBank/DDBJ whole genome shotgun (WGS) entry which is preliminary data.</text>
</comment>
<feature type="transmembrane region" description="Helical" evidence="6">
    <location>
        <begin position="7"/>
        <end position="27"/>
    </location>
</feature>
<keyword evidence="4 6" id="KW-1133">Transmembrane helix</keyword>
<feature type="transmembrane region" description="Helical" evidence="6">
    <location>
        <begin position="183"/>
        <end position="203"/>
    </location>
</feature>
<feature type="transmembrane region" description="Helical" evidence="6">
    <location>
        <begin position="215"/>
        <end position="239"/>
    </location>
</feature>
<organism evidence="8 9">
    <name type="scientific">Phaeocystidibacter luteus</name>
    <dbReference type="NCBI Taxonomy" id="911197"/>
    <lineage>
        <taxon>Bacteria</taxon>
        <taxon>Pseudomonadati</taxon>
        <taxon>Bacteroidota</taxon>
        <taxon>Flavobacteriia</taxon>
        <taxon>Flavobacteriales</taxon>
        <taxon>Phaeocystidibacteraceae</taxon>
        <taxon>Phaeocystidibacter</taxon>
    </lineage>
</organism>
<evidence type="ECO:0000256" key="5">
    <source>
        <dbReference type="ARBA" id="ARBA00023136"/>
    </source>
</evidence>
<feature type="transmembrane region" description="Helical" evidence="6">
    <location>
        <begin position="39"/>
        <end position="56"/>
    </location>
</feature>
<feature type="transmembrane region" description="Helical" evidence="6">
    <location>
        <begin position="122"/>
        <end position="139"/>
    </location>
</feature>
<evidence type="ECO:0000313" key="9">
    <source>
        <dbReference type="Proteomes" id="UP000468650"/>
    </source>
</evidence>
<keyword evidence="9" id="KW-1185">Reference proteome</keyword>
<evidence type="ECO:0000256" key="2">
    <source>
        <dbReference type="ARBA" id="ARBA00007362"/>
    </source>
</evidence>
<protein>
    <submittedName>
        <fullName evidence="8">DMT family transporter</fullName>
    </submittedName>
</protein>
<dbReference type="InterPro" id="IPR037185">
    <property type="entry name" value="EmrE-like"/>
</dbReference>
<feature type="transmembrane region" description="Helical" evidence="6">
    <location>
        <begin position="151"/>
        <end position="171"/>
    </location>
</feature>
<keyword evidence="3 6" id="KW-0812">Transmembrane</keyword>
<reference evidence="8 9" key="1">
    <citation type="submission" date="2019-09" db="EMBL/GenBank/DDBJ databases">
        <title>Genomes of family Cryomorphaceae.</title>
        <authorList>
            <person name="Bowman J.P."/>
        </authorList>
    </citation>
    <scope>NUCLEOTIDE SEQUENCE [LARGE SCALE GENOMIC DNA]</scope>
    <source>
        <strain evidence="8 9">LMG 25704</strain>
    </source>
</reference>
<feature type="transmembrane region" description="Helical" evidence="6">
    <location>
        <begin position="96"/>
        <end position="115"/>
    </location>
</feature>
<keyword evidence="5 6" id="KW-0472">Membrane</keyword>
<dbReference type="Pfam" id="PF00892">
    <property type="entry name" value="EamA"/>
    <property type="match status" value="2"/>
</dbReference>
<dbReference type="Gene3D" id="1.10.3730.20">
    <property type="match status" value="1"/>
</dbReference>
<evidence type="ECO:0000259" key="7">
    <source>
        <dbReference type="Pfam" id="PF00892"/>
    </source>
</evidence>
<dbReference type="OrthoDB" id="1117213at2"/>
<evidence type="ECO:0000256" key="4">
    <source>
        <dbReference type="ARBA" id="ARBA00022989"/>
    </source>
</evidence>
<evidence type="ECO:0000256" key="1">
    <source>
        <dbReference type="ARBA" id="ARBA00004141"/>
    </source>
</evidence>
<dbReference type="EMBL" id="WBVO01000004">
    <property type="protein sequence ID" value="KAB2810348.1"/>
    <property type="molecule type" value="Genomic_DNA"/>
</dbReference>
<dbReference type="Proteomes" id="UP000468650">
    <property type="component" value="Unassembled WGS sequence"/>
</dbReference>
<comment type="similarity">
    <text evidence="2">Belongs to the EamA transporter family.</text>
</comment>
<dbReference type="GO" id="GO:0016020">
    <property type="term" value="C:membrane"/>
    <property type="evidence" value="ECO:0007669"/>
    <property type="project" value="UniProtKB-SubCell"/>
</dbReference>
<sequence length="300" mass="32097">MKNNQPLINAGIFLLLALTWGSSFILMKKGLVAFDGVQVALLRIVYASIFILAVGWRRLNRFQKKDAAPILIVGFFGNGIPYVFFAWALMHIDSSIGGITNSLTPLFTLIVGAVVFRTRIKVLQVLGIIIGLAGALYMLNPSENVALGDKWPYALLTVAASFMYSIGINTISAKLQHLDSITITLLALVTVGVPAVLGLILFTDFIHVVSTNPDALASLGYIAILGVMGTGFAIILFNYLIKKASALYAVSITYLVPIVALGWGFADGEVVTAAHIIGITAILTGVYLVNANKIKKATRG</sequence>
<accession>A0A6N6RIZ4</accession>
<feature type="transmembrane region" description="Helical" evidence="6">
    <location>
        <begin position="272"/>
        <end position="289"/>
    </location>
</feature>
<dbReference type="PANTHER" id="PTHR32322">
    <property type="entry name" value="INNER MEMBRANE TRANSPORTER"/>
    <property type="match status" value="1"/>
</dbReference>
<feature type="transmembrane region" description="Helical" evidence="6">
    <location>
        <begin position="68"/>
        <end position="90"/>
    </location>
</feature>
<feature type="domain" description="EamA" evidence="7">
    <location>
        <begin position="13"/>
        <end position="138"/>
    </location>
</feature>
<dbReference type="PANTHER" id="PTHR32322:SF2">
    <property type="entry name" value="EAMA DOMAIN-CONTAINING PROTEIN"/>
    <property type="match status" value="1"/>
</dbReference>
<feature type="transmembrane region" description="Helical" evidence="6">
    <location>
        <begin position="246"/>
        <end position="266"/>
    </location>
</feature>
<name>A0A6N6RIZ4_9FLAO</name>